<name>A0A4U8V403_STECR</name>
<comment type="caution">
    <text evidence="1">The sequence shown here is derived from an EMBL/GenBank/DDBJ whole genome shotgun (WGS) entry which is preliminary data.</text>
</comment>
<accession>A0A4U8V403</accession>
<proteinExistence type="predicted"/>
<dbReference type="EMBL" id="AZBU02000001">
    <property type="protein sequence ID" value="TMS39985.1"/>
    <property type="molecule type" value="Genomic_DNA"/>
</dbReference>
<protein>
    <submittedName>
        <fullName evidence="1">Uncharacterized protein</fullName>
    </submittedName>
</protein>
<gene>
    <name evidence="1" type="ORF">L596_006429</name>
</gene>
<reference evidence="1" key="3">
    <citation type="journal article" date="2019" name="G3 (Bethesda)">
        <title>Hybrid Assembly of the Genome of the Entomopathogenic Nematode Steinernema carpocapsae Identifies the X-Chromosome.</title>
        <authorList>
            <person name="Serra L."/>
            <person name="Macchietto M."/>
            <person name="Macias-Munoz A."/>
            <person name="McGill C.J."/>
            <person name="Rodriguez I.M."/>
            <person name="Rodriguez B."/>
            <person name="Murad R."/>
            <person name="Mortazavi A."/>
        </authorList>
    </citation>
    <scope>NUCLEOTIDE SEQUENCE [LARGE SCALE GENOMIC DNA]</scope>
    <source>
        <strain evidence="1">ALL</strain>
    </source>
</reference>
<sequence length="87" mass="10031">MLLVLRKLSYRQNDSKNIFDKCHGSPRELLGVSLFNEQPINTSLYGSKWIPKCTSERAKALRSQIVNENGMGFSLQDQRANFSHFRL</sequence>
<dbReference type="AlphaFoldDB" id="A0A4U8V403"/>
<reference evidence="1" key="2">
    <citation type="journal article" date="2015" name="Genome Biol.">
        <title>Comparative genomics of Steinernema reveals deeply conserved gene regulatory networks.</title>
        <authorList>
            <person name="Dillman A.R."/>
            <person name="Macchietto M."/>
            <person name="Porter C.F."/>
            <person name="Rogers A."/>
            <person name="Williams B."/>
            <person name="Antoshechkin I."/>
            <person name="Lee M.M."/>
            <person name="Goodwin Z."/>
            <person name="Lu X."/>
            <person name="Lewis E.E."/>
            <person name="Goodrich-Blair H."/>
            <person name="Stock S.P."/>
            <person name="Adams B.J."/>
            <person name="Sternberg P.W."/>
            <person name="Mortazavi A."/>
        </authorList>
    </citation>
    <scope>NUCLEOTIDE SEQUENCE [LARGE SCALE GENOMIC DNA]</scope>
    <source>
        <strain evidence="1">ALL</strain>
    </source>
</reference>
<organism evidence="1">
    <name type="scientific">Steinernema carpocapsae</name>
    <name type="common">Entomopathogenic nematode</name>
    <dbReference type="NCBI Taxonomy" id="34508"/>
    <lineage>
        <taxon>Eukaryota</taxon>
        <taxon>Metazoa</taxon>
        <taxon>Ecdysozoa</taxon>
        <taxon>Nematoda</taxon>
        <taxon>Chromadorea</taxon>
        <taxon>Rhabditida</taxon>
        <taxon>Tylenchina</taxon>
        <taxon>Panagrolaimomorpha</taxon>
        <taxon>Strongyloidoidea</taxon>
        <taxon>Steinernematidae</taxon>
        <taxon>Steinernema</taxon>
    </lineage>
</organism>
<reference evidence="1" key="1">
    <citation type="submission" date="2013-11" db="EMBL/GenBank/DDBJ databases">
        <authorList>
            <person name="Sternberg P."/>
            <person name="Dillman A."/>
            <person name="Macchietto M."/>
        </authorList>
    </citation>
    <scope>NUCLEOTIDE SEQUENCE</scope>
    <source>
        <strain evidence="1">ALL</strain>
    </source>
</reference>
<evidence type="ECO:0000313" key="1">
    <source>
        <dbReference type="EMBL" id="TMS39985.1"/>
    </source>
</evidence>